<dbReference type="GO" id="GO:0016020">
    <property type="term" value="C:membrane"/>
    <property type="evidence" value="ECO:0007669"/>
    <property type="project" value="UniProtKB-SubCell"/>
</dbReference>
<feature type="domain" description="Methyl-accepting transducer" evidence="9">
    <location>
        <begin position="146"/>
        <end position="382"/>
    </location>
</feature>
<dbReference type="GO" id="GO:0007165">
    <property type="term" value="P:signal transduction"/>
    <property type="evidence" value="ECO:0007669"/>
    <property type="project" value="UniProtKB-KW"/>
</dbReference>
<feature type="transmembrane region" description="Helical" evidence="8">
    <location>
        <begin position="21"/>
        <end position="42"/>
    </location>
</feature>
<dbReference type="PROSITE" id="PS50111">
    <property type="entry name" value="CHEMOTAXIS_TRANSDUC_2"/>
    <property type="match status" value="1"/>
</dbReference>
<dbReference type="PROSITE" id="PS50885">
    <property type="entry name" value="HAMP"/>
    <property type="match status" value="1"/>
</dbReference>
<evidence type="ECO:0000256" key="3">
    <source>
        <dbReference type="ARBA" id="ARBA00022989"/>
    </source>
</evidence>
<dbReference type="Gene3D" id="1.10.287.950">
    <property type="entry name" value="Methyl-accepting chemotaxis protein"/>
    <property type="match status" value="1"/>
</dbReference>
<reference evidence="11 12" key="1">
    <citation type="submission" date="2018-06" db="EMBL/GenBank/DDBJ databases">
        <authorList>
            <consortium name="Pathogen Informatics"/>
            <person name="Doyle S."/>
        </authorList>
    </citation>
    <scope>NUCLEOTIDE SEQUENCE [LARGE SCALE GENOMIC DNA]</scope>
    <source>
        <strain evidence="11 12">NCTC13294</strain>
    </source>
</reference>
<keyword evidence="4 8" id="KW-0472">Membrane</keyword>
<proteinExistence type="inferred from homology"/>
<evidence type="ECO:0000256" key="2">
    <source>
        <dbReference type="ARBA" id="ARBA00022692"/>
    </source>
</evidence>
<keyword evidence="2 8" id="KW-0812">Transmembrane</keyword>
<evidence type="ECO:0000259" key="10">
    <source>
        <dbReference type="PROSITE" id="PS50885"/>
    </source>
</evidence>
<dbReference type="PANTHER" id="PTHR32089">
    <property type="entry name" value="METHYL-ACCEPTING CHEMOTAXIS PROTEIN MCPB"/>
    <property type="match status" value="1"/>
</dbReference>
<keyword evidence="3 8" id="KW-1133">Transmembrane helix</keyword>
<organism evidence="11 12">
    <name type="scientific">Cardiobacterium valvarum</name>
    <dbReference type="NCBI Taxonomy" id="194702"/>
    <lineage>
        <taxon>Bacteria</taxon>
        <taxon>Pseudomonadati</taxon>
        <taxon>Pseudomonadota</taxon>
        <taxon>Gammaproteobacteria</taxon>
        <taxon>Cardiobacteriales</taxon>
        <taxon>Cardiobacteriaceae</taxon>
        <taxon>Cardiobacterium</taxon>
    </lineage>
</organism>
<evidence type="ECO:0000256" key="7">
    <source>
        <dbReference type="PROSITE-ProRule" id="PRU00284"/>
    </source>
</evidence>
<evidence type="ECO:0000313" key="11">
    <source>
        <dbReference type="EMBL" id="SUX17467.1"/>
    </source>
</evidence>
<feature type="domain" description="HAMP" evidence="10">
    <location>
        <begin position="90"/>
        <end position="141"/>
    </location>
</feature>
<accession>A0A381DWL2</accession>
<name>A0A381DWL2_9GAMM</name>
<evidence type="ECO:0000256" key="8">
    <source>
        <dbReference type="SAM" id="Phobius"/>
    </source>
</evidence>
<evidence type="ECO:0000256" key="4">
    <source>
        <dbReference type="ARBA" id="ARBA00023136"/>
    </source>
</evidence>
<keyword evidence="5 7" id="KW-0807">Transducer</keyword>
<dbReference type="OrthoDB" id="9177152at2"/>
<dbReference type="RefSeq" id="WP_115610417.1">
    <property type="nucleotide sequence ID" value="NZ_JBHLZC010000001.1"/>
</dbReference>
<keyword evidence="12" id="KW-1185">Reference proteome</keyword>
<sequence>MLNSRNRIIAAEGNSGNTFRIAALACSGIAAALALFCLFQIYLGDGGMLGTILPAMIVCAALAGFLWYKFVDAQYSKIQHVSTEAEFRAKRDQDAILRLMDELAEFSNGDLTVEAQVTEDFTGAIADSVNYAIESMRELVGTINRTSTQVSNASNSTRLIAEQMQSSSTEQAQKIHTITKIIGDMVRSLDRVAISTSDSAEIAHNSVSIAREGAQQVRNTINGMNNIRGNIQETRTLIKRLGESSQEIGNIVEIIKSIADQTNILALNAAIQANSAGEAGRGFAVVADEVQRLAERSSNATKRIEGLVKTIQNDTNAAVASMERSTKEVVEGANIAEEAGTALSKIEDVSTSLASLIEKVSDSTRKVSTMAEGIASDMAQINQMAVTTTENVVKTSDSIENLSLLSQELKNSVSGFKLPVGY</sequence>
<evidence type="ECO:0000256" key="5">
    <source>
        <dbReference type="ARBA" id="ARBA00023224"/>
    </source>
</evidence>
<protein>
    <submittedName>
        <fullName evidence="11">H1</fullName>
    </submittedName>
</protein>
<dbReference type="SUPFAM" id="SSF58104">
    <property type="entry name" value="Methyl-accepting chemotaxis protein (MCP) signaling domain"/>
    <property type="match status" value="1"/>
</dbReference>
<evidence type="ECO:0000256" key="1">
    <source>
        <dbReference type="ARBA" id="ARBA00004141"/>
    </source>
</evidence>
<dbReference type="CDD" id="cd11386">
    <property type="entry name" value="MCP_signal"/>
    <property type="match status" value="1"/>
</dbReference>
<dbReference type="InterPro" id="IPR003660">
    <property type="entry name" value="HAMP_dom"/>
</dbReference>
<dbReference type="Proteomes" id="UP000254572">
    <property type="component" value="Unassembled WGS sequence"/>
</dbReference>
<evidence type="ECO:0000313" key="12">
    <source>
        <dbReference type="Proteomes" id="UP000254572"/>
    </source>
</evidence>
<feature type="transmembrane region" description="Helical" evidence="8">
    <location>
        <begin position="48"/>
        <end position="68"/>
    </location>
</feature>
<dbReference type="Pfam" id="PF00015">
    <property type="entry name" value="MCPsignal"/>
    <property type="match status" value="1"/>
</dbReference>
<gene>
    <name evidence="11" type="primary">mcpA</name>
    <name evidence="11" type="ORF">NCTC13294_00055</name>
</gene>
<dbReference type="PANTHER" id="PTHR32089:SF119">
    <property type="entry name" value="METHYL-ACCEPTING CHEMOTAXIS PROTEIN CTPL"/>
    <property type="match status" value="1"/>
</dbReference>
<evidence type="ECO:0000256" key="6">
    <source>
        <dbReference type="ARBA" id="ARBA00029447"/>
    </source>
</evidence>
<evidence type="ECO:0000259" key="9">
    <source>
        <dbReference type="PROSITE" id="PS50111"/>
    </source>
</evidence>
<comment type="similarity">
    <text evidence="6">Belongs to the methyl-accepting chemotaxis (MCP) protein family.</text>
</comment>
<dbReference type="EMBL" id="UFUW01000001">
    <property type="protein sequence ID" value="SUX17467.1"/>
    <property type="molecule type" value="Genomic_DNA"/>
</dbReference>
<dbReference type="GO" id="GO:0006935">
    <property type="term" value="P:chemotaxis"/>
    <property type="evidence" value="ECO:0007669"/>
    <property type="project" value="UniProtKB-ARBA"/>
</dbReference>
<dbReference type="InterPro" id="IPR004089">
    <property type="entry name" value="MCPsignal_dom"/>
</dbReference>
<dbReference type="AlphaFoldDB" id="A0A381DWL2"/>
<dbReference type="SMART" id="SM00283">
    <property type="entry name" value="MA"/>
    <property type="match status" value="1"/>
</dbReference>
<comment type="subcellular location">
    <subcellularLocation>
        <location evidence="1">Membrane</location>
        <topology evidence="1">Multi-pass membrane protein</topology>
    </subcellularLocation>
</comment>